<feature type="region of interest" description="Disordered" evidence="2">
    <location>
        <begin position="117"/>
        <end position="141"/>
    </location>
</feature>
<protein>
    <recommendedName>
        <fullName evidence="7">Patj-like protein</fullName>
    </recommendedName>
</protein>
<dbReference type="PANTHER" id="PTHR19964">
    <property type="entry name" value="MULTIPLE PDZ DOMAIN PROTEIN"/>
    <property type="match status" value="1"/>
</dbReference>
<evidence type="ECO:0000256" key="1">
    <source>
        <dbReference type="ARBA" id="ARBA00022553"/>
    </source>
</evidence>
<sequence length="212" mass="22986">LKSLAMPLNADISTALQLLEHIQHTIDVSEDPKLQAQTSDDINLLISVLENPILRGIVTVQDSLSELNHQLQQHPSILPVDFDITPCGDLILNVPPTVDLYDPGYEREFDDQRVPVAKLSHSSSGDTSSPQITSPSLAPEDVALPPITTPTYAIEFQKAIEASSQGREVLNVQLFKPDGSSLGFSVVGLRSEEKGELGIFVQEIQNTGIAGR</sequence>
<evidence type="ECO:0000313" key="5">
    <source>
        <dbReference type="EMBL" id="KAJ9587906.1"/>
    </source>
</evidence>
<proteinExistence type="predicted"/>
<reference evidence="5" key="2">
    <citation type="submission" date="2023-05" db="EMBL/GenBank/DDBJ databases">
        <authorList>
            <person name="Fouks B."/>
        </authorList>
    </citation>
    <scope>NUCLEOTIDE SEQUENCE</scope>
    <source>
        <strain evidence="5">Stay&amp;Tobe</strain>
        <tissue evidence="5">Testes</tissue>
    </source>
</reference>
<keyword evidence="6" id="KW-1185">Reference proteome</keyword>
<name>A0AAD8EF84_DIPPU</name>
<dbReference type="Gene3D" id="2.30.42.10">
    <property type="match status" value="1"/>
</dbReference>
<reference evidence="5" key="1">
    <citation type="journal article" date="2023" name="IScience">
        <title>Live-bearing cockroach genome reveals convergent evolutionary mechanisms linked to viviparity in insects and beyond.</title>
        <authorList>
            <person name="Fouks B."/>
            <person name="Harrison M.C."/>
            <person name="Mikhailova A.A."/>
            <person name="Marchal E."/>
            <person name="English S."/>
            <person name="Carruthers M."/>
            <person name="Jennings E.C."/>
            <person name="Chiamaka E.L."/>
            <person name="Frigard R.A."/>
            <person name="Pippel M."/>
            <person name="Attardo G.M."/>
            <person name="Benoit J.B."/>
            <person name="Bornberg-Bauer E."/>
            <person name="Tobe S.S."/>
        </authorList>
    </citation>
    <scope>NUCLEOTIDE SEQUENCE</scope>
    <source>
        <strain evidence="5">Stay&amp;Tobe</strain>
    </source>
</reference>
<dbReference type="InterPro" id="IPR036034">
    <property type="entry name" value="PDZ_sf"/>
</dbReference>
<evidence type="ECO:0008006" key="7">
    <source>
        <dbReference type="Google" id="ProtNLM"/>
    </source>
</evidence>
<dbReference type="InterPro" id="IPR001478">
    <property type="entry name" value="PDZ"/>
</dbReference>
<dbReference type="PANTHER" id="PTHR19964:SF92">
    <property type="entry name" value="PATJ HOMOLOG"/>
    <property type="match status" value="1"/>
</dbReference>
<dbReference type="InterPro" id="IPR051342">
    <property type="entry name" value="PDZ_scaffold"/>
</dbReference>
<gene>
    <name evidence="5" type="ORF">L9F63_018658</name>
</gene>
<dbReference type="AlphaFoldDB" id="A0AAD8EF84"/>
<feature type="compositionally biased region" description="Polar residues" evidence="2">
    <location>
        <begin position="120"/>
        <end position="136"/>
    </location>
</feature>
<dbReference type="PROSITE" id="PS50106">
    <property type="entry name" value="PDZ"/>
    <property type="match status" value="1"/>
</dbReference>
<keyword evidence="1" id="KW-0597">Phosphoprotein</keyword>
<dbReference type="EMBL" id="JASPKZ010006053">
    <property type="protein sequence ID" value="KAJ9587906.1"/>
    <property type="molecule type" value="Genomic_DNA"/>
</dbReference>
<accession>A0AAD8EF84</accession>
<dbReference type="InterPro" id="IPR036892">
    <property type="entry name" value="L27_dom_sf"/>
</dbReference>
<evidence type="ECO:0000259" key="4">
    <source>
        <dbReference type="PROSITE" id="PS51022"/>
    </source>
</evidence>
<dbReference type="InterPro" id="IPR004172">
    <property type="entry name" value="L27_dom"/>
</dbReference>
<comment type="caution">
    <text evidence="5">The sequence shown here is derived from an EMBL/GenBank/DDBJ whole genome shotgun (WGS) entry which is preliminary data.</text>
</comment>
<evidence type="ECO:0000259" key="3">
    <source>
        <dbReference type="PROSITE" id="PS50106"/>
    </source>
</evidence>
<dbReference type="PROSITE" id="PS51022">
    <property type="entry name" value="L27"/>
    <property type="match status" value="1"/>
</dbReference>
<dbReference type="Proteomes" id="UP001233999">
    <property type="component" value="Unassembled WGS sequence"/>
</dbReference>
<dbReference type="SUPFAM" id="SSF50156">
    <property type="entry name" value="PDZ domain-like"/>
    <property type="match status" value="1"/>
</dbReference>
<feature type="domain" description="L27" evidence="4">
    <location>
        <begin position="8"/>
        <end position="72"/>
    </location>
</feature>
<evidence type="ECO:0000256" key="2">
    <source>
        <dbReference type="SAM" id="MobiDB-lite"/>
    </source>
</evidence>
<feature type="non-terminal residue" evidence="5">
    <location>
        <position position="1"/>
    </location>
</feature>
<dbReference type="GO" id="GO:0030054">
    <property type="term" value="C:cell junction"/>
    <property type="evidence" value="ECO:0007669"/>
    <property type="project" value="UniProtKB-ARBA"/>
</dbReference>
<dbReference type="Gene3D" id="1.10.287.650">
    <property type="entry name" value="L27 domain"/>
    <property type="match status" value="1"/>
</dbReference>
<feature type="domain" description="PDZ" evidence="3">
    <location>
        <begin position="171"/>
        <end position="212"/>
    </location>
</feature>
<dbReference type="SUPFAM" id="SSF101288">
    <property type="entry name" value="L27 domain"/>
    <property type="match status" value="1"/>
</dbReference>
<organism evidence="5 6">
    <name type="scientific">Diploptera punctata</name>
    <name type="common">Pacific beetle cockroach</name>
    <dbReference type="NCBI Taxonomy" id="6984"/>
    <lineage>
        <taxon>Eukaryota</taxon>
        <taxon>Metazoa</taxon>
        <taxon>Ecdysozoa</taxon>
        <taxon>Arthropoda</taxon>
        <taxon>Hexapoda</taxon>
        <taxon>Insecta</taxon>
        <taxon>Pterygota</taxon>
        <taxon>Neoptera</taxon>
        <taxon>Polyneoptera</taxon>
        <taxon>Dictyoptera</taxon>
        <taxon>Blattodea</taxon>
        <taxon>Blaberoidea</taxon>
        <taxon>Blaberidae</taxon>
        <taxon>Diplopterinae</taxon>
        <taxon>Diploptera</taxon>
    </lineage>
</organism>
<evidence type="ECO:0000313" key="6">
    <source>
        <dbReference type="Proteomes" id="UP001233999"/>
    </source>
</evidence>